<organism evidence="4 5">
    <name type="scientific">Sphingomonas cynarae</name>
    <dbReference type="NCBI Taxonomy" id="930197"/>
    <lineage>
        <taxon>Bacteria</taxon>
        <taxon>Pseudomonadati</taxon>
        <taxon>Pseudomonadota</taxon>
        <taxon>Alphaproteobacteria</taxon>
        <taxon>Sphingomonadales</taxon>
        <taxon>Sphingomonadaceae</taxon>
        <taxon>Sphingomonas</taxon>
    </lineage>
</organism>
<evidence type="ECO:0000256" key="3">
    <source>
        <dbReference type="HAMAP-Rule" id="MF_01440"/>
    </source>
</evidence>
<dbReference type="EC" id="3.5.1.44" evidence="3"/>
<dbReference type="CDD" id="cd16352">
    <property type="entry name" value="CheD"/>
    <property type="match status" value="1"/>
</dbReference>
<dbReference type="InterPro" id="IPR038592">
    <property type="entry name" value="CheD-like_sf"/>
</dbReference>
<dbReference type="PANTHER" id="PTHR35147:SF3">
    <property type="entry name" value="CHEMORECEPTOR GLUTAMINE DEAMIDASE CHED 1-RELATED"/>
    <property type="match status" value="1"/>
</dbReference>
<dbReference type="Proteomes" id="UP001500523">
    <property type="component" value="Unassembled WGS sequence"/>
</dbReference>
<comment type="function">
    <text evidence="3">Probably deamidates glutamine residues to glutamate on methyl-accepting chemotaxis receptors (MCPs), playing an important role in chemotaxis.</text>
</comment>
<dbReference type="HAMAP" id="MF_01440">
    <property type="entry name" value="CheD"/>
    <property type="match status" value="1"/>
</dbReference>
<protein>
    <recommendedName>
        <fullName evidence="3">Probable chemoreceptor glutamine deamidase CheD</fullName>
        <ecNumber evidence="3">3.5.1.44</ecNumber>
    </recommendedName>
</protein>
<dbReference type="InterPro" id="IPR005659">
    <property type="entry name" value="Chemorcpt_Glu_NH3ase_CheD"/>
</dbReference>
<comment type="catalytic activity">
    <reaction evidence="3">
        <text>L-glutaminyl-[protein] + H2O = L-glutamyl-[protein] + NH4(+)</text>
        <dbReference type="Rhea" id="RHEA:16441"/>
        <dbReference type="Rhea" id="RHEA-COMP:10207"/>
        <dbReference type="Rhea" id="RHEA-COMP:10208"/>
        <dbReference type="ChEBI" id="CHEBI:15377"/>
        <dbReference type="ChEBI" id="CHEBI:28938"/>
        <dbReference type="ChEBI" id="CHEBI:29973"/>
        <dbReference type="ChEBI" id="CHEBI:30011"/>
        <dbReference type="EC" id="3.5.1.44"/>
    </reaction>
</comment>
<dbReference type="RefSeq" id="WP_344694747.1">
    <property type="nucleotide sequence ID" value="NZ_BAABBF010000013.1"/>
</dbReference>
<dbReference type="Pfam" id="PF03975">
    <property type="entry name" value="CheD"/>
    <property type="match status" value="1"/>
</dbReference>
<keyword evidence="1 3" id="KW-0145">Chemotaxis</keyword>
<keyword evidence="2 3" id="KW-0378">Hydrolase</keyword>
<dbReference type="InterPro" id="IPR011324">
    <property type="entry name" value="Cytotoxic_necrot_fac-like_cat"/>
</dbReference>
<accession>A0ABP7ETK1</accession>
<dbReference type="EMBL" id="BAABBF010000013">
    <property type="protein sequence ID" value="GAA3724585.1"/>
    <property type="molecule type" value="Genomic_DNA"/>
</dbReference>
<sequence>MTVARRINLVQGEHLATDRPGSILSTLLGSCIAVCLHDGVAHVGGMNHFLLGRPDAGQTVGAHEMQRYGVHAMELLINAMMQKGAIRSRLRAHIYGGANIIAGLGGIGHDNAVFARRFVETEGIAIGHVDVGGTRARKIEFMPFEGKARSSFVAEPVPPPRVPVVPVHGGELELF</sequence>
<keyword evidence="5" id="KW-1185">Reference proteome</keyword>
<dbReference type="PANTHER" id="PTHR35147">
    <property type="entry name" value="CHEMORECEPTOR GLUTAMINE DEAMIDASE CHED-RELATED"/>
    <property type="match status" value="1"/>
</dbReference>
<gene>
    <name evidence="3 4" type="primary">cheD</name>
    <name evidence="4" type="ORF">GCM10022268_35810</name>
</gene>
<comment type="similarity">
    <text evidence="3">Belongs to the CheD family.</text>
</comment>
<dbReference type="SUPFAM" id="SSF64438">
    <property type="entry name" value="CNF1/YfiH-like putative cysteine hydrolases"/>
    <property type="match status" value="1"/>
</dbReference>
<name>A0ABP7ETK1_9SPHN</name>
<proteinExistence type="inferred from homology"/>
<dbReference type="Gene3D" id="3.30.1330.200">
    <property type="match status" value="1"/>
</dbReference>
<dbReference type="PROSITE" id="PS51257">
    <property type="entry name" value="PROKAR_LIPOPROTEIN"/>
    <property type="match status" value="1"/>
</dbReference>
<evidence type="ECO:0000313" key="4">
    <source>
        <dbReference type="EMBL" id="GAA3724585.1"/>
    </source>
</evidence>
<comment type="caution">
    <text evidence="4">The sequence shown here is derived from an EMBL/GenBank/DDBJ whole genome shotgun (WGS) entry which is preliminary data.</text>
</comment>
<evidence type="ECO:0000313" key="5">
    <source>
        <dbReference type="Proteomes" id="UP001500523"/>
    </source>
</evidence>
<reference evidence="5" key="1">
    <citation type="journal article" date="2019" name="Int. J. Syst. Evol. Microbiol.">
        <title>The Global Catalogue of Microorganisms (GCM) 10K type strain sequencing project: providing services to taxonomists for standard genome sequencing and annotation.</title>
        <authorList>
            <consortium name="The Broad Institute Genomics Platform"/>
            <consortium name="The Broad Institute Genome Sequencing Center for Infectious Disease"/>
            <person name="Wu L."/>
            <person name="Ma J."/>
        </authorList>
    </citation>
    <scope>NUCLEOTIDE SEQUENCE [LARGE SCALE GENOMIC DNA]</scope>
    <source>
        <strain evidence="5">JCM 17498</strain>
    </source>
</reference>
<evidence type="ECO:0000256" key="2">
    <source>
        <dbReference type="ARBA" id="ARBA00022801"/>
    </source>
</evidence>
<evidence type="ECO:0000256" key="1">
    <source>
        <dbReference type="ARBA" id="ARBA00022500"/>
    </source>
</evidence>